<dbReference type="PROSITE" id="PS51257">
    <property type="entry name" value="PROKAR_LIPOPROTEIN"/>
    <property type="match status" value="1"/>
</dbReference>
<keyword evidence="3" id="KW-1185">Reference proteome</keyword>
<feature type="chain" id="PRO_5045772814" description="Peptidase C39-like domain-containing protein" evidence="1">
    <location>
        <begin position="19"/>
        <end position="253"/>
    </location>
</feature>
<reference evidence="3" key="1">
    <citation type="journal article" date="2019" name="Int. J. Syst. Evol. Microbiol.">
        <title>The Global Catalogue of Microorganisms (GCM) 10K type strain sequencing project: providing services to taxonomists for standard genome sequencing and annotation.</title>
        <authorList>
            <consortium name="The Broad Institute Genomics Platform"/>
            <consortium name="The Broad Institute Genome Sequencing Center for Infectious Disease"/>
            <person name="Wu L."/>
            <person name="Ma J."/>
        </authorList>
    </citation>
    <scope>NUCLEOTIDE SEQUENCE [LARGE SCALE GENOMIC DNA]</scope>
    <source>
        <strain evidence="3">JCM 16545</strain>
    </source>
</reference>
<evidence type="ECO:0008006" key="4">
    <source>
        <dbReference type="Google" id="ProtNLM"/>
    </source>
</evidence>
<proteinExistence type="predicted"/>
<dbReference type="EMBL" id="JBHUJC010000024">
    <property type="protein sequence ID" value="MFD2276446.1"/>
    <property type="molecule type" value="Genomic_DNA"/>
</dbReference>
<keyword evidence="1" id="KW-0732">Signal</keyword>
<gene>
    <name evidence="2" type="ORF">ACFSQZ_08195</name>
</gene>
<evidence type="ECO:0000313" key="3">
    <source>
        <dbReference type="Proteomes" id="UP001597297"/>
    </source>
</evidence>
<dbReference type="Proteomes" id="UP001597297">
    <property type="component" value="Unassembled WGS sequence"/>
</dbReference>
<sequence length="253" mass="27849">MKRGLWLLLVLVGMTSCAAPIKVTTIPRNQAVIDAINTMPKGGGYSTQPVAHTALSHSIAVDAKGLCLAPQKACPSYCSGATYLVLLEMVKAAEARGEFKLSEGEASALLMTGQADGVNAWGRWNANGPGAAKMIHDLKIGDNFESYAKAQPGDFMKIFWTEEIGKYEHGHLVIYLGSYRHNGVDYVRFWSSNQPKGYGMKSVPKSSIMWAIFSRITKLENIKRVDSLSYQDSFLADMLTRKFSRAEVRSKVF</sequence>
<feature type="signal peptide" evidence="1">
    <location>
        <begin position="1"/>
        <end position="18"/>
    </location>
</feature>
<accession>A0ABW5E242</accession>
<comment type="caution">
    <text evidence="2">The sequence shown here is derived from an EMBL/GenBank/DDBJ whole genome shotgun (WGS) entry which is preliminary data.</text>
</comment>
<name>A0ABW5E242_9BACT</name>
<protein>
    <recommendedName>
        <fullName evidence="4">Peptidase C39-like domain-containing protein</fullName>
    </recommendedName>
</protein>
<evidence type="ECO:0000313" key="2">
    <source>
        <dbReference type="EMBL" id="MFD2276446.1"/>
    </source>
</evidence>
<organism evidence="2 3">
    <name type="scientific">Rubritalea spongiae</name>
    <dbReference type="NCBI Taxonomy" id="430797"/>
    <lineage>
        <taxon>Bacteria</taxon>
        <taxon>Pseudomonadati</taxon>
        <taxon>Verrucomicrobiota</taxon>
        <taxon>Verrucomicrobiia</taxon>
        <taxon>Verrucomicrobiales</taxon>
        <taxon>Rubritaleaceae</taxon>
        <taxon>Rubritalea</taxon>
    </lineage>
</organism>
<dbReference type="RefSeq" id="WP_377094101.1">
    <property type="nucleotide sequence ID" value="NZ_JBHSJM010000001.1"/>
</dbReference>
<evidence type="ECO:0000256" key="1">
    <source>
        <dbReference type="SAM" id="SignalP"/>
    </source>
</evidence>